<comment type="caution">
    <text evidence="1">The sequence shown here is derived from an EMBL/GenBank/DDBJ whole genome shotgun (WGS) entry which is preliminary data.</text>
</comment>
<protein>
    <recommendedName>
        <fullName evidence="3">PIG-L family deacetylase</fullName>
    </recommendedName>
</protein>
<evidence type="ECO:0000313" key="1">
    <source>
        <dbReference type="EMBL" id="OGY21046.1"/>
    </source>
</evidence>
<reference evidence="1 2" key="1">
    <citation type="journal article" date="2016" name="Nat. Commun.">
        <title>Thousands of microbial genomes shed light on interconnected biogeochemical processes in an aquifer system.</title>
        <authorList>
            <person name="Anantharaman K."/>
            <person name="Brown C.T."/>
            <person name="Hug L.A."/>
            <person name="Sharon I."/>
            <person name="Castelle C.J."/>
            <person name="Probst A.J."/>
            <person name="Thomas B.C."/>
            <person name="Singh A."/>
            <person name="Wilkins M.J."/>
            <person name="Karaoz U."/>
            <person name="Brodie E.L."/>
            <person name="Williams K.H."/>
            <person name="Hubbard S.S."/>
            <person name="Banfield J.F."/>
        </authorList>
    </citation>
    <scope>NUCLEOTIDE SEQUENCE [LARGE SCALE GENOMIC DNA]</scope>
</reference>
<dbReference type="EMBL" id="MHCN01000018">
    <property type="protein sequence ID" value="OGY21046.1"/>
    <property type="molecule type" value="Genomic_DNA"/>
</dbReference>
<dbReference type="InterPro" id="IPR003737">
    <property type="entry name" value="GlcNAc_PI_deacetylase-related"/>
</dbReference>
<dbReference type="Proteomes" id="UP000176299">
    <property type="component" value="Unassembled WGS sequence"/>
</dbReference>
<evidence type="ECO:0000313" key="2">
    <source>
        <dbReference type="Proteomes" id="UP000176299"/>
    </source>
</evidence>
<proteinExistence type="predicted"/>
<accession>A0A1G1W060</accession>
<organism evidence="1 2">
    <name type="scientific">Candidatus Woykebacteria bacterium GWA1_44_8</name>
    <dbReference type="NCBI Taxonomy" id="1802591"/>
    <lineage>
        <taxon>Bacteria</taxon>
        <taxon>Candidatus Woykeibacteriota</taxon>
    </lineage>
</organism>
<name>A0A1G1W060_9BACT</name>
<dbReference type="InterPro" id="IPR024078">
    <property type="entry name" value="LmbE-like_dom_sf"/>
</dbReference>
<dbReference type="GO" id="GO:0016811">
    <property type="term" value="F:hydrolase activity, acting on carbon-nitrogen (but not peptide) bonds, in linear amides"/>
    <property type="evidence" value="ECO:0007669"/>
    <property type="project" value="TreeGrafter"/>
</dbReference>
<dbReference type="AlphaFoldDB" id="A0A1G1W060"/>
<dbReference type="PANTHER" id="PTHR12993">
    <property type="entry name" value="N-ACETYLGLUCOSAMINYL-PHOSPHATIDYLINOSITOL DE-N-ACETYLASE-RELATED"/>
    <property type="match status" value="1"/>
</dbReference>
<gene>
    <name evidence="1" type="ORF">A2113_02865</name>
</gene>
<dbReference type="PANTHER" id="PTHR12993:SF11">
    <property type="entry name" value="N-ACETYLGLUCOSAMINYL-PHOSPHATIDYLINOSITOL DE-N-ACETYLASE"/>
    <property type="match status" value="1"/>
</dbReference>
<evidence type="ECO:0008006" key="3">
    <source>
        <dbReference type="Google" id="ProtNLM"/>
    </source>
</evidence>
<dbReference type="Gene3D" id="3.40.50.10320">
    <property type="entry name" value="LmbE-like"/>
    <property type="match status" value="1"/>
</dbReference>
<dbReference type="Pfam" id="PF02585">
    <property type="entry name" value="PIG-L"/>
    <property type="match status" value="1"/>
</dbReference>
<dbReference type="STRING" id="1802591.A2113_02865"/>
<sequence>MKTEQSYKGKVVLAIGAHPDDIDFAASGTIAKMIKEGATAYHLLLTNGNKGSEDPKISKEKLAEIRRKEQITAAKILGFEKVFFLDHEDCNLVDDINLKEEIVYHIRKLKPDIVFCWDPTLIYSLRHNYIMHSDHRAAGQATLDAVYPLSRDRLTFQNLENYGVKPHKVKAVYMINIDEGDNFFDISETIDLKIKALKAHKSQVSARHIEMIKGWAKETGRKVNFKYAEAFKKIELLQ</sequence>
<dbReference type="SUPFAM" id="SSF102588">
    <property type="entry name" value="LmbE-like"/>
    <property type="match status" value="1"/>
</dbReference>